<organism evidence="1 2">
    <name type="scientific">Chitinophaga agrisoli</name>
    <dbReference type="NCBI Taxonomy" id="2607653"/>
    <lineage>
        <taxon>Bacteria</taxon>
        <taxon>Pseudomonadati</taxon>
        <taxon>Bacteroidota</taxon>
        <taxon>Chitinophagia</taxon>
        <taxon>Chitinophagales</taxon>
        <taxon>Chitinophagaceae</taxon>
        <taxon>Chitinophaga</taxon>
    </lineage>
</organism>
<gene>
    <name evidence="1" type="ORF">F0L74_10250</name>
</gene>
<dbReference type="Proteomes" id="UP000324611">
    <property type="component" value="Unassembled WGS sequence"/>
</dbReference>
<dbReference type="AlphaFoldDB" id="A0A5B2VW82"/>
<accession>A0A5B2VW82</accession>
<comment type="caution">
    <text evidence="1">The sequence shown here is derived from an EMBL/GenBank/DDBJ whole genome shotgun (WGS) entry which is preliminary data.</text>
</comment>
<sequence>MKTINKERVALLVTVAAIALSSFRNQHTPDEERPLLQAINSHAGTLLITYNTQHQLSKLTRVQRTTDEMYTDVRIPVYESGHLVSTLVSGKESGESSEIFSSFDYAEDYRQISRIRYYTEGQAHGYDSLVYDKAGRITARYFFSSTRGQYENHNYQAYSWDAAGNMRQLDSYGRTAANGSFALTTSIVYTYDNKPNPQQQITGLCYMTDIQPAALSTNNVLTEQITHVATGEKSVNTYIYAYNAVGYPTRVTASFGADGAEETTELRYE</sequence>
<evidence type="ECO:0008006" key="3">
    <source>
        <dbReference type="Google" id="ProtNLM"/>
    </source>
</evidence>
<protein>
    <recommendedName>
        <fullName evidence="3">YD repeat-containing protein</fullName>
    </recommendedName>
</protein>
<reference evidence="1 2" key="2">
    <citation type="submission" date="2019-09" db="EMBL/GenBank/DDBJ databases">
        <authorList>
            <person name="Jin C."/>
        </authorList>
    </citation>
    <scope>NUCLEOTIDE SEQUENCE [LARGE SCALE GENOMIC DNA]</scope>
    <source>
        <strain evidence="1 2">BN140078</strain>
    </source>
</reference>
<reference evidence="1 2" key="1">
    <citation type="submission" date="2019-09" db="EMBL/GenBank/DDBJ databases">
        <title>Chitinophaga ginsengihumi sp. nov., isolated from soil of ginseng rhizosphere.</title>
        <authorList>
            <person name="Lee J."/>
        </authorList>
    </citation>
    <scope>NUCLEOTIDE SEQUENCE [LARGE SCALE GENOMIC DNA]</scope>
    <source>
        <strain evidence="1 2">BN140078</strain>
    </source>
</reference>
<keyword evidence="2" id="KW-1185">Reference proteome</keyword>
<name>A0A5B2VW82_9BACT</name>
<proteinExistence type="predicted"/>
<evidence type="ECO:0000313" key="1">
    <source>
        <dbReference type="EMBL" id="KAA2242900.1"/>
    </source>
</evidence>
<dbReference type="RefSeq" id="WP_149837775.1">
    <property type="nucleotide sequence ID" value="NZ_VUOC01000002.1"/>
</dbReference>
<evidence type="ECO:0000313" key="2">
    <source>
        <dbReference type="Proteomes" id="UP000324611"/>
    </source>
</evidence>
<dbReference type="EMBL" id="VUOC01000002">
    <property type="protein sequence ID" value="KAA2242900.1"/>
    <property type="molecule type" value="Genomic_DNA"/>
</dbReference>